<gene>
    <name evidence="1" type="ORF">P872_09105</name>
</gene>
<protein>
    <submittedName>
        <fullName evidence="1">Uncharacterized protein</fullName>
    </submittedName>
</protein>
<evidence type="ECO:0000313" key="2">
    <source>
        <dbReference type="Proteomes" id="UP000016843"/>
    </source>
</evidence>
<dbReference type="AlphaFoldDB" id="U5BZA5"/>
<sequence length="102" mass="11612">MVFLGEFKKKSDILTSTYSTINGPKPIVVSPFSTKFLKYRCTKKGKDNAPENNNQETIIERPNFTILIFLTAPSHFCGTQNLRVAPLPFMVEFQILTKRQNA</sequence>
<accession>U5BZA5</accession>
<evidence type="ECO:0000313" key="1">
    <source>
        <dbReference type="EMBL" id="ERM81242.1"/>
    </source>
</evidence>
<comment type="caution">
    <text evidence="1">The sequence shown here is derived from an EMBL/GenBank/DDBJ whole genome shotgun (WGS) entry which is preliminary data.</text>
</comment>
<name>U5BZA5_9BACT</name>
<dbReference type="EMBL" id="AWXR01000057">
    <property type="protein sequence ID" value="ERM81242.1"/>
    <property type="molecule type" value="Genomic_DNA"/>
</dbReference>
<reference evidence="1 2" key="1">
    <citation type="journal article" date="2013" name="Genome Announc.">
        <title>Draft Genome Sequence of the Psychrophilic and Alkaliphilic Rhodonellum psychrophilum Strain GCM71T.</title>
        <authorList>
            <person name="Hauptmann A.L."/>
            <person name="Glaring M.A."/>
            <person name="Hallin P.F."/>
            <person name="Prieme A."/>
            <person name="Stougaard P."/>
        </authorList>
    </citation>
    <scope>NUCLEOTIDE SEQUENCE [LARGE SCALE GENOMIC DNA]</scope>
    <source>
        <strain evidence="1 2">GCM71</strain>
    </source>
</reference>
<proteinExistence type="predicted"/>
<keyword evidence="2" id="KW-1185">Reference proteome</keyword>
<dbReference type="Proteomes" id="UP000016843">
    <property type="component" value="Unassembled WGS sequence"/>
</dbReference>
<organism evidence="1 2">
    <name type="scientific">Rhodonellum psychrophilum GCM71 = DSM 17998</name>
    <dbReference type="NCBI Taxonomy" id="1123057"/>
    <lineage>
        <taxon>Bacteria</taxon>
        <taxon>Pseudomonadati</taxon>
        <taxon>Bacteroidota</taxon>
        <taxon>Cytophagia</taxon>
        <taxon>Cytophagales</taxon>
        <taxon>Cytophagaceae</taxon>
        <taxon>Rhodonellum</taxon>
    </lineage>
</organism>